<feature type="domain" description="SAP" evidence="1">
    <location>
        <begin position="1"/>
        <end position="32"/>
    </location>
</feature>
<organism evidence="2">
    <name type="scientific">Solanum chilense</name>
    <name type="common">Tomato</name>
    <name type="synonym">Lycopersicon chilense</name>
    <dbReference type="NCBI Taxonomy" id="4083"/>
    <lineage>
        <taxon>Eukaryota</taxon>
        <taxon>Viridiplantae</taxon>
        <taxon>Streptophyta</taxon>
        <taxon>Embryophyta</taxon>
        <taxon>Tracheophyta</taxon>
        <taxon>Spermatophyta</taxon>
        <taxon>Magnoliopsida</taxon>
        <taxon>eudicotyledons</taxon>
        <taxon>Gunneridae</taxon>
        <taxon>Pentapetalae</taxon>
        <taxon>asterids</taxon>
        <taxon>lamiids</taxon>
        <taxon>Solanales</taxon>
        <taxon>Solanaceae</taxon>
        <taxon>Solanoideae</taxon>
        <taxon>Solaneae</taxon>
        <taxon>Solanum</taxon>
        <taxon>Solanum subgen. Lycopersicon</taxon>
    </lineage>
</organism>
<evidence type="ECO:0000259" key="1">
    <source>
        <dbReference type="PROSITE" id="PS50800"/>
    </source>
</evidence>
<dbReference type="AlphaFoldDB" id="A0A6N2B8L0"/>
<proteinExistence type="predicted"/>
<dbReference type="InterPro" id="IPR036361">
    <property type="entry name" value="SAP_dom_sf"/>
</dbReference>
<name>A0A6N2B8L0_SOLCI</name>
<gene>
    <name evidence="2" type="ORF">EJD97_018645</name>
</gene>
<dbReference type="SUPFAM" id="SSF68906">
    <property type="entry name" value="SAP domain"/>
    <property type="match status" value="1"/>
</dbReference>
<dbReference type="EMBL" id="RXGB01005140">
    <property type="protein sequence ID" value="TMW88373.1"/>
    <property type="molecule type" value="Genomic_DNA"/>
</dbReference>
<dbReference type="PROSITE" id="PS50800">
    <property type="entry name" value="SAP"/>
    <property type="match status" value="1"/>
</dbReference>
<protein>
    <recommendedName>
        <fullName evidence="1">SAP domain-containing protein</fullName>
    </recommendedName>
</protein>
<dbReference type="InterPro" id="IPR003034">
    <property type="entry name" value="SAP_dom"/>
</dbReference>
<accession>A0A6N2B8L0</accession>
<evidence type="ECO:0000313" key="2">
    <source>
        <dbReference type="EMBL" id="TMW88373.1"/>
    </source>
</evidence>
<comment type="caution">
    <text evidence="2">The sequence shown here is derived from an EMBL/GenBank/DDBJ whole genome shotgun (WGS) entry which is preliminary data.</text>
</comment>
<sequence length="59" mass="6863">MIVSKLMEELEEQGLPTDGTRNFLYQRVHKARRINCSIGRPLWVPPVEEQEEEVNVIPS</sequence>
<reference evidence="2" key="1">
    <citation type="submission" date="2019-05" db="EMBL/GenBank/DDBJ databases">
        <title>The de novo reference genome and transcriptome assemblies of the wild tomato species Solanum chilense.</title>
        <authorList>
            <person name="Stam R."/>
            <person name="Nosenko T."/>
            <person name="Hoerger A.C."/>
            <person name="Stephan W."/>
            <person name="Seidel M.A."/>
            <person name="Kuhn J.M.M."/>
            <person name="Haberer G."/>
            <person name="Tellier A."/>
        </authorList>
    </citation>
    <scope>NUCLEOTIDE SEQUENCE</scope>
    <source>
        <tissue evidence="2">Mature leaves</tissue>
    </source>
</reference>